<sequence length="99" mass="10738">MQNSSTLLVQADEGVSVLVVDQIGDIYRSLPRRADVIVTTVGARHKCQQGSGLEPPMKVSLEDLMIYRPSANTQSPSLSPGELLATPQTNTQTLLLVYK</sequence>
<dbReference type="AlphaFoldDB" id="A0A2Z7D5R6"/>
<keyword evidence="2" id="KW-1185">Reference proteome</keyword>
<gene>
    <name evidence="1" type="ORF">F511_41303</name>
</gene>
<protein>
    <submittedName>
        <fullName evidence="1">2-alkenal reductase (NADP(+)-dependent)-like</fullName>
    </submittedName>
</protein>
<evidence type="ECO:0000313" key="2">
    <source>
        <dbReference type="Proteomes" id="UP000250235"/>
    </source>
</evidence>
<dbReference type="EMBL" id="KQ989153">
    <property type="protein sequence ID" value="KZV54765.1"/>
    <property type="molecule type" value="Genomic_DNA"/>
</dbReference>
<accession>A0A2Z7D5R6</accession>
<organism evidence="1 2">
    <name type="scientific">Dorcoceras hygrometricum</name>
    <dbReference type="NCBI Taxonomy" id="472368"/>
    <lineage>
        <taxon>Eukaryota</taxon>
        <taxon>Viridiplantae</taxon>
        <taxon>Streptophyta</taxon>
        <taxon>Embryophyta</taxon>
        <taxon>Tracheophyta</taxon>
        <taxon>Spermatophyta</taxon>
        <taxon>Magnoliopsida</taxon>
        <taxon>eudicotyledons</taxon>
        <taxon>Gunneridae</taxon>
        <taxon>Pentapetalae</taxon>
        <taxon>asterids</taxon>
        <taxon>lamiids</taxon>
        <taxon>Lamiales</taxon>
        <taxon>Gesneriaceae</taxon>
        <taxon>Didymocarpoideae</taxon>
        <taxon>Trichosporeae</taxon>
        <taxon>Loxocarpinae</taxon>
        <taxon>Dorcoceras</taxon>
    </lineage>
</organism>
<proteinExistence type="predicted"/>
<dbReference type="Proteomes" id="UP000250235">
    <property type="component" value="Unassembled WGS sequence"/>
</dbReference>
<evidence type="ECO:0000313" key="1">
    <source>
        <dbReference type="EMBL" id="KZV54765.1"/>
    </source>
</evidence>
<name>A0A2Z7D5R6_9LAMI</name>
<reference evidence="1 2" key="1">
    <citation type="journal article" date="2015" name="Proc. Natl. Acad. Sci. U.S.A.">
        <title>The resurrection genome of Boea hygrometrica: A blueprint for survival of dehydration.</title>
        <authorList>
            <person name="Xiao L."/>
            <person name="Yang G."/>
            <person name="Zhang L."/>
            <person name="Yang X."/>
            <person name="Zhao S."/>
            <person name="Ji Z."/>
            <person name="Zhou Q."/>
            <person name="Hu M."/>
            <person name="Wang Y."/>
            <person name="Chen M."/>
            <person name="Xu Y."/>
            <person name="Jin H."/>
            <person name="Xiao X."/>
            <person name="Hu G."/>
            <person name="Bao F."/>
            <person name="Hu Y."/>
            <person name="Wan P."/>
            <person name="Li L."/>
            <person name="Deng X."/>
            <person name="Kuang T."/>
            <person name="Xiang C."/>
            <person name="Zhu J.K."/>
            <person name="Oliver M.J."/>
            <person name="He Y."/>
        </authorList>
    </citation>
    <scope>NUCLEOTIDE SEQUENCE [LARGE SCALE GENOMIC DNA]</scope>
    <source>
        <strain evidence="2">cv. XS01</strain>
    </source>
</reference>